<evidence type="ECO:0000313" key="2">
    <source>
        <dbReference type="EMBL" id="OPJ58124.1"/>
    </source>
</evidence>
<name>A0A1V4IE35_9CLOT</name>
<evidence type="ECO:0000313" key="3">
    <source>
        <dbReference type="Proteomes" id="UP000190080"/>
    </source>
</evidence>
<dbReference type="Proteomes" id="UP000190080">
    <property type="component" value="Unassembled WGS sequence"/>
</dbReference>
<dbReference type="RefSeq" id="WP_079427331.1">
    <property type="nucleotide sequence ID" value="NZ_MZGV01000063.1"/>
</dbReference>
<proteinExistence type="predicted"/>
<reference evidence="2 3" key="1">
    <citation type="submission" date="2017-03" db="EMBL/GenBank/DDBJ databases">
        <title>Genome sequence of Clostridium oryzae DSM 28571.</title>
        <authorList>
            <person name="Poehlein A."/>
            <person name="Daniel R."/>
        </authorList>
    </citation>
    <scope>NUCLEOTIDE SEQUENCE [LARGE SCALE GENOMIC DNA]</scope>
    <source>
        <strain evidence="2 3">DSM 28571</strain>
    </source>
</reference>
<dbReference type="STRING" id="1450648.CLORY_37480"/>
<keyword evidence="1" id="KW-0732">Signal</keyword>
<dbReference type="AlphaFoldDB" id="A0A1V4IE35"/>
<dbReference type="EMBL" id="MZGV01000063">
    <property type="protein sequence ID" value="OPJ58124.1"/>
    <property type="molecule type" value="Genomic_DNA"/>
</dbReference>
<protein>
    <recommendedName>
        <fullName evidence="4">PepSY domain-containing protein</fullName>
    </recommendedName>
</protein>
<organism evidence="2 3">
    <name type="scientific">Clostridium oryzae</name>
    <dbReference type="NCBI Taxonomy" id="1450648"/>
    <lineage>
        <taxon>Bacteria</taxon>
        <taxon>Bacillati</taxon>
        <taxon>Bacillota</taxon>
        <taxon>Clostridia</taxon>
        <taxon>Eubacteriales</taxon>
        <taxon>Clostridiaceae</taxon>
        <taxon>Clostridium</taxon>
    </lineage>
</organism>
<gene>
    <name evidence="2" type="ORF">CLORY_37480</name>
</gene>
<feature type="signal peptide" evidence="1">
    <location>
        <begin position="1"/>
        <end position="24"/>
    </location>
</feature>
<evidence type="ECO:0008006" key="4">
    <source>
        <dbReference type="Google" id="ProtNLM"/>
    </source>
</evidence>
<feature type="chain" id="PRO_5012144015" description="PepSY domain-containing protein" evidence="1">
    <location>
        <begin position="25"/>
        <end position="217"/>
    </location>
</feature>
<comment type="caution">
    <text evidence="2">The sequence shown here is derived from an EMBL/GenBank/DDBJ whole genome shotgun (WGS) entry which is preliminary data.</text>
</comment>
<sequence>MKAKKVVGMLLCILLTGFPAAIHAAAGQHALAKNTLVTTSITNVDGSKKEAKQKKFAEIGKAKAMKIAVSKLKDWYGVTVSQKKLRCNYCSWPKRTGKNEISTKGFNYMITKAKSTICVIIEGSSGKIYYMRTEIVRTKSKIKSKYSLDAAKKIASSFIDKHNIINGKKTAFLKKSSVHASKYKNTFNLFFTYDNGNKTIIVDVNKVNGKVVMHQLL</sequence>
<keyword evidence="3" id="KW-1185">Reference proteome</keyword>
<evidence type="ECO:0000256" key="1">
    <source>
        <dbReference type="SAM" id="SignalP"/>
    </source>
</evidence>
<accession>A0A1V4IE35</accession>